<evidence type="ECO:0000313" key="4">
    <source>
        <dbReference type="Proteomes" id="UP000680866"/>
    </source>
</evidence>
<organism evidence="3 4">
    <name type="scientific">Polymorphospora rubra</name>
    <dbReference type="NCBI Taxonomy" id="338584"/>
    <lineage>
        <taxon>Bacteria</taxon>
        <taxon>Bacillati</taxon>
        <taxon>Actinomycetota</taxon>
        <taxon>Actinomycetes</taxon>
        <taxon>Micromonosporales</taxon>
        <taxon>Micromonosporaceae</taxon>
        <taxon>Polymorphospora</taxon>
    </lineage>
</organism>
<dbReference type="InterPro" id="IPR029063">
    <property type="entry name" value="SAM-dependent_MTases_sf"/>
</dbReference>
<dbReference type="PANTHER" id="PTHR43861">
    <property type="entry name" value="TRANS-ACONITATE 2-METHYLTRANSFERASE-RELATED"/>
    <property type="match status" value="1"/>
</dbReference>
<dbReference type="KEGG" id="pry:Prubr_00800"/>
<dbReference type="CDD" id="cd02440">
    <property type="entry name" value="AdoMet_MTases"/>
    <property type="match status" value="1"/>
</dbReference>
<accession>A0A810MSP9</accession>
<dbReference type="PANTHER" id="PTHR43861:SF1">
    <property type="entry name" value="TRANS-ACONITATE 2-METHYLTRANSFERASE"/>
    <property type="match status" value="1"/>
</dbReference>
<feature type="domain" description="Transcription regulator PadR N-terminal" evidence="1">
    <location>
        <begin position="10"/>
        <end position="77"/>
    </location>
</feature>
<dbReference type="AlphaFoldDB" id="A0A810MSP9"/>
<feature type="domain" description="Methyltransferase" evidence="2">
    <location>
        <begin position="127"/>
        <end position="232"/>
    </location>
</feature>
<dbReference type="RefSeq" id="WP_212820491.1">
    <property type="nucleotide sequence ID" value="NZ_AP023359.1"/>
</dbReference>
<dbReference type="Pfam" id="PF03551">
    <property type="entry name" value="PadR"/>
    <property type="match status" value="1"/>
</dbReference>
<dbReference type="InterPro" id="IPR025714">
    <property type="entry name" value="Methyltranfer_dom"/>
</dbReference>
<proteinExistence type="predicted"/>
<dbReference type="Pfam" id="PF13847">
    <property type="entry name" value="Methyltransf_31"/>
    <property type="match status" value="1"/>
</dbReference>
<dbReference type="Proteomes" id="UP000680866">
    <property type="component" value="Chromosome"/>
</dbReference>
<dbReference type="InterPro" id="IPR036390">
    <property type="entry name" value="WH_DNA-bd_sf"/>
</dbReference>
<reference evidence="3" key="1">
    <citation type="submission" date="2020-08" db="EMBL/GenBank/DDBJ databases">
        <title>Whole genome shotgun sequence of Polymorphospora rubra NBRC 101157.</title>
        <authorList>
            <person name="Komaki H."/>
            <person name="Tamura T."/>
        </authorList>
    </citation>
    <scope>NUCLEOTIDE SEQUENCE</scope>
    <source>
        <strain evidence="3">NBRC 101157</strain>
    </source>
</reference>
<sequence>MRTQDAQVLVLCALADGPLHGYAINAVVEKLSGNRLGPGSLYGALARLETKQLVERVAGPGRQRPVRLTAKGREALDRELRSMTRVAGSVFEAATPGPVSYLDRVAATDAARAYKEVMAGALAVRPGQTVLDVGCGPGTDLREIAEAVSVSGTVIGLDVDPKMVEVARERTADLPRVRVQQGDVHALELETGSVDGARTDRVLQHVTDPAGALAELLRVLRPGGRLVMGEPDWDSLAIDHPDLAVSRAYTRHLTDRIVRNGVLGRQLARLATETGFVVTRVVPVTTVFRDAGSADQILGLQRNTERAVTAGYLTAEDARRWLAHLAGEHFFAAVTLYTVVAEAPPVTRRT</sequence>
<dbReference type="Gene3D" id="3.40.50.150">
    <property type="entry name" value="Vaccinia Virus protein VP39"/>
    <property type="match status" value="1"/>
</dbReference>
<dbReference type="InterPro" id="IPR005149">
    <property type="entry name" value="Tscrpt_reg_PadR_N"/>
</dbReference>
<name>A0A810MSP9_9ACTN</name>
<dbReference type="Gene3D" id="1.10.10.10">
    <property type="entry name" value="Winged helix-like DNA-binding domain superfamily/Winged helix DNA-binding domain"/>
    <property type="match status" value="1"/>
</dbReference>
<evidence type="ECO:0008006" key="5">
    <source>
        <dbReference type="Google" id="ProtNLM"/>
    </source>
</evidence>
<dbReference type="EMBL" id="AP023359">
    <property type="protein sequence ID" value="BCJ63059.1"/>
    <property type="molecule type" value="Genomic_DNA"/>
</dbReference>
<dbReference type="InterPro" id="IPR036388">
    <property type="entry name" value="WH-like_DNA-bd_sf"/>
</dbReference>
<dbReference type="SUPFAM" id="SSF53335">
    <property type="entry name" value="S-adenosyl-L-methionine-dependent methyltransferases"/>
    <property type="match status" value="1"/>
</dbReference>
<evidence type="ECO:0000313" key="3">
    <source>
        <dbReference type="EMBL" id="BCJ63059.1"/>
    </source>
</evidence>
<gene>
    <name evidence="3" type="ORF">Prubr_00800</name>
</gene>
<keyword evidence="4" id="KW-1185">Reference proteome</keyword>
<protein>
    <recommendedName>
        <fullName evidence="5">Methyltransferase domain-containing protein</fullName>
    </recommendedName>
</protein>
<evidence type="ECO:0000259" key="2">
    <source>
        <dbReference type="Pfam" id="PF13847"/>
    </source>
</evidence>
<evidence type="ECO:0000259" key="1">
    <source>
        <dbReference type="Pfam" id="PF03551"/>
    </source>
</evidence>
<dbReference type="SUPFAM" id="SSF46785">
    <property type="entry name" value="Winged helix' DNA-binding domain"/>
    <property type="match status" value="1"/>
</dbReference>